<evidence type="ECO:0000313" key="2">
    <source>
        <dbReference type="Proteomes" id="UP001430953"/>
    </source>
</evidence>
<sequence length="88" mass="9794">MCNGNGRVYISLLPLTTDHPSTSIRRGVSDVEALADRDAFYATCSLDIGTCRCIVAQAEAKDGARKIYPTIKKHSRNRDAPRRRIKCK</sequence>
<dbReference type="EMBL" id="JADYXP020000023">
    <property type="protein sequence ID" value="KAL0101952.1"/>
    <property type="molecule type" value="Genomic_DNA"/>
</dbReference>
<protein>
    <submittedName>
        <fullName evidence="1">Uncharacterized protein</fullName>
    </submittedName>
</protein>
<organism evidence="1 2">
    <name type="scientific">Cardiocondyla obscurior</name>
    <dbReference type="NCBI Taxonomy" id="286306"/>
    <lineage>
        <taxon>Eukaryota</taxon>
        <taxon>Metazoa</taxon>
        <taxon>Ecdysozoa</taxon>
        <taxon>Arthropoda</taxon>
        <taxon>Hexapoda</taxon>
        <taxon>Insecta</taxon>
        <taxon>Pterygota</taxon>
        <taxon>Neoptera</taxon>
        <taxon>Endopterygota</taxon>
        <taxon>Hymenoptera</taxon>
        <taxon>Apocrita</taxon>
        <taxon>Aculeata</taxon>
        <taxon>Formicoidea</taxon>
        <taxon>Formicidae</taxon>
        <taxon>Myrmicinae</taxon>
        <taxon>Cardiocondyla</taxon>
    </lineage>
</organism>
<reference evidence="1 2" key="1">
    <citation type="submission" date="2023-03" db="EMBL/GenBank/DDBJ databases">
        <title>High recombination rates correlate with genetic variation in Cardiocondyla obscurior ants.</title>
        <authorList>
            <person name="Errbii M."/>
        </authorList>
    </citation>
    <scope>NUCLEOTIDE SEQUENCE [LARGE SCALE GENOMIC DNA]</scope>
    <source>
        <strain evidence="1">Alpha-2009</strain>
        <tissue evidence="1">Whole body</tissue>
    </source>
</reference>
<proteinExistence type="predicted"/>
<dbReference type="AlphaFoldDB" id="A0AAW2EJY1"/>
<dbReference type="Proteomes" id="UP001430953">
    <property type="component" value="Unassembled WGS sequence"/>
</dbReference>
<comment type="caution">
    <text evidence="1">The sequence shown here is derived from an EMBL/GenBank/DDBJ whole genome shotgun (WGS) entry which is preliminary data.</text>
</comment>
<name>A0AAW2EJY1_9HYME</name>
<gene>
    <name evidence="1" type="ORF">PUN28_018484</name>
</gene>
<accession>A0AAW2EJY1</accession>
<evidence type="ECO:0000313" key="1">
    <source>
        <dbReference type="EMBL" id="KAL0101952.1"/>
    </source>
</evidence>
<keyword evidence="2" id="KW-1185">Reference proteome</keyword>